<reference evidence="1" key="1">
    <citation type="submission" date="2023-06" db="EMBL/GenBank/DDBJ databases">
        <title>Robiginitalea aurantiacus sp. nov. and Algoriphagus sediminis sp. nov., isolated from coastal sediment.</title>
        <authorList>
            <person name="Zhou Z.Y."/>
            <person name="An J."/>
            <person name="Jia Y.W."/>
            <person name="Du Z.J."/>
        </authorList>
    </citation>
    <scope>NUCLEOTIDE SEQUENCE</scope>
    <source>
        <strain evidence="1">C2-7</strain>
    </source>
</reference>
<dbReference type="Gene3D" id="3.40.50.1820">
    <property type="entry name" value="alpha/beta hydrolase"/>
    <property type="match status" value="1"/>
</dbReference>
<accession>A0ABT7Y8X7</accession>
<dbReference type="Proteomes" id="UP001171916">
    <property type="component" value="Unassembled WGS sequence"/>
</dbReference>
<dbReference type="InterPro" id="IPR000801">
    <property type="entry name" value="Esterase-like"/>
</dbReference>
<gene>
    <name evidence="1" type="ORF">QVH07_02270</name>
</gene>
<evidence type="ECO:0000313" key="2">
    <source>
        <dbReference type="Proteomes" id="UP001171916"/>
    </source>
</evidence>
<name>A0ABT7Y8X7_9BACT</name>
<dbReference type="SUPFAM" id="SSF53474">
    <property type="entry name" value="alpha/beta-Hydrolases"/>
    <property type="match status" value="1"/>
</dbReference>
<dbReference type="PANTHER" id="PTHR48098">
    <property type="entry name" value="ENTEROCHELIN ESTERASE-RELATED"/>
    <property type="match status" value="1"/>
</dbReference>
<evidence type="ECO:0000313" key="1">
    <source>
        <dbReference type="EMBL" id="MDN3202952.1"/>
    </source>
</evidence>
<proteinExistence type="predicted"/>
<comment type="caution">
    <text evidence="1">The sequence shown here is derived from an EMBL/GenBank/DDBJ whole genome shotgun (WGS) entry which is preliminary data.</text>
</comment>
<dbReference type="EMBL" id="JAUEPH010000001">
    <property type="protein sequence ID" value="MDN3202952.1"/>
    <property type="molecule type" value="Genomic_DNA"/>
</dbReference>
<sequence>MDYHKKSGEAKPMIVVMTNGNPGQAAAFPDSPKVATQGQGAGSMADGVFEESLVKDVVPYIESHFRVKANKENRAITGLSMGGHQTINTTLKNPGMFDYIGVMSMGFADFSQWGVDIDEKERDQKIEALKAADPELYWIACGEDDFLMESVVNMRKRLDEHNFDYEYFESAGGHTWNNWRVYLSMFAPRLFN</sequence>
<dbReference type="InterPro" id="IPR050583">
    <property type="entry name" value="Mycobacterial_A85_antigen"/>
</dbReference>
<keyword evidence="2" id="KW-1185">Reference proteome</keyword>
<dbReference type="InterPro" id="IPR029058">
    <property type="entry name" value="AB_hydrolase_fold"/>
</dbReference>
<dbReference type="GO" id="GO:0016787">
    <property type="term" value="F:hydrolase activity"/>
    <property type="evidence" value="ECO:0007669"/>
    <property type="project" value="UniProtKB-KW"/>
</dbReference>
<keyword evidence="1" id="KW-0378">Hydrolase</keyword>
<dbReference type="RefSeq" id="WP_289998507.1">
    <property type="nucleotide sequence ID" value="NZ_JAUEPH010000001.1"/>
</dbReference>
<dbReference type="Pfam" id="PF00756">
    <property type="entry name" value="Esterase"/>
    <property type="match status" value="1"/>
</dbReference>
<organism evidence="1 2">
    <name type="scientific">Algoriphagus sediminis</name>
    <dbReference type="NCBI Taxonomy" id="3057113"/>
    <lineage>
        <taxon>Bacteria</taxon>
        <taxon>Pseudomonadati</taxon>
        <taxon>Bacteroidota</taxon>
        <taxon>Cytophagia</taxon>
        <taxon>Cytophagales</taxon>
        <taxon>Cyclobacteriaceae</taxon>
        <taxon>Algoriphagus</taxon>
    </lineage>
</organism>
<protein>
    <submittedName>
        <fullName evidence="1">Alpha/beta hydrolase-fold protein</fullName>
    </submittedName>
</protein>